<evidence type="ECO:0000313" key="4">
    <source>
        <dbReference type="Proteomes" id="UP000053558"/>
    </source>
</evidence>
<dbReference type="KEGG" id="cput:CONPUDRAFT_159500"/>
<feature type="signal peptide" evidence="2">
    <location>
        <begin position="1"/>
        <end position="16"/>
    </location>
</feature>
<dbReference type="RefSeq" id="XP_007774761.1">
    <property type="nucleotide sequence ID" value="XM_007776571.1"/>
</dbReference>
<feature type="compositionally biased region" description="Basic and acidic residues" evidence="1">
    <location>
        <begin position="223"/>
        <end position="248"/>
    </location>
</feature>
<comment type="caution">
    <text evidence="3">The sequence shown here is derived from an EMBL/GenBank/DDBJ whole genome shotgun (WGS) entry which is preliminary data.</text>
</comment>
<protein>
    <submittedName>
        <fullName evidence="3">Uncharacterized protein</fullName>
    </submittedName>
</protein>
<dbReference type="EMBL" id="JH711589">
    <property type="protein sequence ID" value="EIW75379.1"/>
    <property type="molecule type" value="Genomic_DNA"/>
</dbReference>
<feature type="chain" id="PRO_5024431828" evidence="2">
    <location>
        <begin position="17"/>
        <end position="248"/>
    </location>
</feature>
<keyword evidence="2" id="KW-0732">Signal</keyword>
<feature type="region of interest" description="Disordered" evidence="1">
    <location>
        <begin position="212"/>
        <end position="248"/>
    </location>
</feature>
<dbReference type="GeneID" id="19204111"/>
<dbReference type="AlphaFoldDB" id="A0A5M3M882"/>
<name>A0A5M3M882_CONPW</name>
<gene>
    <name evidence="3" type="ORF">CONPUDRAFT_159500</name>
</gene>
<evidence type="ECO:0000256" key="2">
    <source>
        <dbReference type="SAM" id="SignalP"/>
    </source>
</evidence>
<accession>A0A5M3M882</accession>
<evidence type="ECO:0000313" key="3">
    <source>
        <dbReference type="EMBL" id="EIW75379.1"/>
    </source>
</evidence>
<dbReference type="Proteomes" id="UP000053558">
    <property type="component" value="Unassembled WGS sequence"/>
</dbReference>
<organism evidence="3 4">
    <name type="scientific">Coniophora puteana (strain RWD-64-598)</name>
    <name type="common">Brown rot fungus</name>
    <dbReference type="NCBI Taxonomy" id="741705"/>
    <lineage>
        <taxon>Eukaryota</taxon>
        <taxon>Fungi</taxon>
        <taxon>Dikarya</taxon>
        <taxon>Basidiomycota</taxon>
        <taxon>Agaricomycotina</taxon>
        <taxon>Agaricomycetes</taxon>
        <taxon>Agaricomycetidae</taxon>
        <taxon>Boletales</taxon>
        <taxon>Coniophorineae</taxon>
        <taxon>Coniophoraceae</taxon>
        <taxon>Coniophora</taxon>
    </lineage>
</organism>
<sequence>MSLLILSFHSTSVVTASPLNTNNLYVILGSTPSPIPRRRTSCSAAETENVPSIPIGRQNNLLFGPPSRTCFQPQFHPTPKRPHRHTQNHTYVRPRQRLLLLRAAQVKQIIHKSDERPARQRRILDHTRDVAQLANGVFLSLSLCLSPPTTLLPSRSRFHSPATLPILSLAHASNASSNAPPPDDVHLAELFRLCSERRSLCIVSTSISEDEDRSTGLCWPRSEGAEERHAERGHGKGAGEKGAKGRGG</sequence>
<keyword evidence="4" id="KW-1185">Reference proteome</keyword>
<proteinExistence type="predicted"/>
<reference evidence="4" key="1">
    <citation type="journal article" date="2012" name="Science">
        <title>The Paleozoic origin of enzymatic lignin decomposition reconstructed from 31 fungal genomes.</title>
        <authorList>
            <person name="Floudas D."/>
            <person name="Binder M."/>
            <person name="Riley R."/>
            <person name="Barry K."/>
            <person name="Blanchette R.A."/>
            <person name="Henrissat B."/>
            <person name="Martinez A.T."/>
            <person name="Otillar R."/>
            <person name="Spatafora J.W."/>
            <person name="Yadav J.S."/>
            <person name="Aerts A."/>
            <person name="Benoit I."/>
            <person name="Boyd A."/>
            <person name="Carlson A."/>
            <person name="Copeland A."/>
            <person name="Coutinho P.M."/>
            <person name="de Vries R.P."/>
            <person name="Ferreira P."/>
            <person name="Findley K."/>
            <person name="Foster B."/>
            <person name="Gaskell J."/>
            <person name="Glotzer D."/>
            <person name="Gorecki P."/>
            <person name="Heitman J."/>
            <person name="Hesse C."/>
            <person name="Hori C."/>
            <person name="Igarashi K."/>
            <person name="Jurgens J.A."/>
            <person name="Kallen N."/>
            <person name="Kersten P."/>
            <person name="Kohler A."/>
            <person name="Kuees U."/>
            <person name="Kumar T.K.A."/>
            <person name="Kuo A."/>
            <person name="LaButti K."/>
            <person name="Larrondo L.F."/>
            <person name="Lindquist E."/>
            <person name="Ling A."/>
            <person name="Lombard V."/>
            <person name="Lucas S."/>
            <person name="Lundell T."/>
            <person name="Martin R."/>
            <person name="McLaughlin D.J."/>
            <person name="Morgenstern I."/>
            <person name="Morin E."/>
            <person name="Murat C."/>
            <person name="Nagy L.G."/>
            <person name="Nolan M."/>
            <person name="Ohm R.A."/>
            <person name="Patyshakuliyeva A."/>
            <person name="Rokas A."/>
            <person name="Ruiz-Duenas F.J."/>
            <person name="Sabat G."/>
            <person name="Salamov A."/>
            <person name="Samejima M."/>
            <person name="Schmutz J."/>
            <person name="Slot J.C."/>
            <person name="St John F."/>
            <person name="Stenlid J."/>
            <person name="Sun H."/>
            <person name="Sun S."/>
            <person name="Syed K."/>
            <person name="Tsang A."/>
            <person name="Wiebenga A."/>
            <person name="Young D."/>
            <person name="Pisabarro A."/>
            <person name="Eastwood D.C."/>
            <person name="Martin F."/>
            <person name="Cullen D."/>
            <person name="Grigoriev I.V."/>
            <person name="Hibbett D.S."/>
        </authorList>
    </citation>
    <scope>NUCLEOTIDE SEQUENCE [LARGE SCALE GENOMIC DNA]</scope>
    <source>
        <strain evidence="4">RWD-64-598 SS2</strain>
    </source>
</reference>
<evidence type="ECO:0000256" key="1">
    <source>
        <dbReference type="SAM" id="MobiDB-lite"/>
    </source>
</evidence>